<comment type="subcellular location">
    <subcellularLocation>
        <location evidence="1">Cell membrane</location>
        <topology evidence="1">Multi-pass membrane protein</topology>
    </subcellularLocation>
</comment>
<comment type="similarity">
    <text evidence="2">Belongs to the UPF0702 family.</text>
</comment>
<dbReference type="PANTHER" id="PTHR34582">
    <property type="entry name" value="UPF0702 TRANSMEMBRANE PROTEIN YCAP"/>
    <property type="match status" value="1"/>
</dbReference>
<evidence type="ECO:0000256" key="3">
    <source>
        <dbReference type="ARBA" id="ARBA00022475"/>
    </source>
</evidence>
<keyword evidence="10" id="KW-1185">Reference proteome</keyword>
<evidence type="ECO:0000256" key="6">
    <source>
        <dbReference type="ARBA" id="ARBA00023136"/>
    </source>
</evidence>
<feature type="transmembrane region" description="Helical" evidence="7">
    <location>
        <begin position="73"/>
        <end position="91"/>
    </location>
</feature>
<reference evidence="9 10" key="1">
    <citation type="submission" date="2017-05" db="EMBL/GenBank/DDBJ databases">
        <authorList>
            <person name="Varghese N."/>
            <person name="Submissions S."/>
        </authorList>
    </citation>
    <scope>NUCLEOTIDE SEQUENCE [LARGE SCALE GENOMIC DNA]</scope>
    <source>
        <strain evidence="9 10">DSM 26001</strain>
    </source>
</reference>
<evidence type="ECO:0000256" key="5">
    <source>
        <dbReference type="ARBA" id="ARBA00022989"/>
    </source>
</evidence>
<dbReference type="PANTHER" id="PTHR34582:SF6">
    <property type="entry name" value="UPF0702 TRANSMEMBRANE PROTEIN YCAP"/>
    <property type="match status" value="1"/>
</dbReference>
<keyword evidence="5 7" id="KW-1133">Transmembrane helix</keyword>
<dbReference type="EMBL" id="FXUL01000017">
    <property type="protein sequence ID" value="SMP71521.1"/>
    <property type="molecule type" value="Genomic_DNA"/>
</dbReference>
<dbReference type="Proteomes" id="UP001158049">
    <property type="component" value="Unassembled WGS sequence"/>
</dbReference>
<evidence type="ECO:0000259" key="8">
    <source>
        <dbReference type="Pfam" id="PF04239"/>
    </source>
</evidence>
<dbReference type="Gene3D" id="3.30.240.20">
    <property type="entry name" value="bsu07140 like domains"/>
    <property type="match status" value="1"/>
</dbReference>
<keyword evidence="6 7" id="KW-0472">Membrane</keyword>
<evidence type="ECO:0000256" key="4">
    <source>
        <dbReference type="ARBA" id="ARBA00022692"/>
    </source>
</evidence>
<sequence length="168" mass="19137">MSGLFDVDWAEAFALGLSPLELFARGTAMYWFLFFIFRFFVRRAVGSVGVADILILVIVADAAQNAMSGEYNSVSDGFVLVGTLIFWNVLLDRLSFRYPAFRRFAAAPPLCIVRDGKMLRRNMRKEYITEDELLSQLREQGVDSLDKVKDVYLETDGNFSVIKREENP</sequence>
<dbReference type="Pfam" id="PF04239">
    <property type="entry name" value="DUF421"/>
    <property type="match status" value="1"/>
</dbReference>
<evidence type="ECO:0000256" key="2">
    <source>
        <dbReference type="ARBA" id="ARBA00006448"/>
    </source>
</evidence>
<accession>A0ABY1QLA7</accession>
<evidence type="ECO:0000256" key="7">
    <source>
        <dbReference type="SAM" id="Phobius"/>
    </source>
</evidence>
<evidence type="ECO:0000256" key="1">
    <source>
        <dbReference type="ARBA" id="ARBA00004651"/>
    </source>
</evidence>
<evidence type="ECO:0000313" key="10">
    <source>
        <dbReference type="Proteomes" id="UP001158049"/>
    </source>
</evidence>
<feature type="transmembrane region" description="Helical" evidence="7">
    <location>
        <begin position="22"/>
        <end position="41"/>
    </location>
</feature>
<feature type="transmembrane region" description="Helical" evidence="7">
    <location>
        <begin position="48"/>
        <end position="67"/>
    </location>
</feature>
<name>A0ABY1QLA7_9BURK</name>
<gene>
    <name evidence="9" type="ORF">SAMN06295970_11730</name>
</gene>
<dbReference type="RefSeq" id="WP_430438513.1">
    <property type="nucleotide sequence ID" value="NZ_FXUL01000017.1"/>
</dbReference>
<dbReference type="InterPro" id="IPR023090">
    <property type="entry name" value="UPF0702_alpha/beta_dom_sf"/>
</dbReference>
<keyword evidence="3" id="KW-1003">Cell membrane</keyword>
<comment type="caution">
    <text evidence="9">The sequence shown here is derived from an EMBL/GenBank/DDBJ whole genome shotgun (WGS) entry which is preliminary data.</text>
</comment>
<proteinExistence type="inferred from homology"/>
<organism evidence="9 10">
    <name type="scientific">Noviherbaspirillum suwonense</name>
    <dbReference type="NCBI Taxonomy" id="1224511"/>
    <lineage>
        <taxon>Bacteria</taxon>
        <taxon>Pseudomonadati</taxon>
        <taxon>Pseudomonadota</taxon>
        <taxon>Betaproteobacteria</taxon>
        <taxon>Burkholderiales</taxon>
        <taxon>Oxalobacteraceae</taxon>
        <taxon>Noviherbaspirillum</taxon>
    </lineage>
</organism>
<keyword evidence="4 7" id="KW-0812">Transmembrane</keyword>
<feature type="domain" description="YetF C-terminal" evidence="8">
    <location>
        <begin position="99"/>
        <end position="166"/>
    </location>
</feature>
<protein>
    <recommendedName>
        <fullName evidence="8">YetF C-terminal domain-containing protein</fullName>
    </recommendedName>
</protein>
<dbReference type="InterPro" id="IPR007353">
    <property type="entry name" value="DUF421"/>
</dbReference>
<evidence type="ECO:0000313" key="9">
    <source>
        <dbReference type="EMBL" id="SMP71521.1"/>
    </source>
</evidence>